<dbReference type="EMBL" id="JABAIM010000001">
    <property type="protein sequence ID" value="NLR75060.1"/>
    <property type="molecule type" value="Genomic_DNA"/>
</dbReference>
<sequence>MQMLKTLGGLLLLLALGAQAQMYKWVDAQGVTHYSQTPPPAGTQTQTVAPKSASGGGKASGSGDWQSQQTDFNKRQMDKKDQQSKADAQAAKDATQRQRCAEARDHLSRMRSASGIYQVNENGERVFMDPKASEQAIRSLEADIAKYCS</sequence>
<accession>A0A847RV39</accession>
<feature type="chain" id="PRO_5032408107" evidence="2">
    <location>
        <begin position="21"/>
        <end position="149"/>
    </location>
</feature>
<keyword evidence="2" id="KW-0732">Signal</keyword>
<dbReference type="RefSeq" id="WP_168876616.1">
    <property type="nucleotide sequence ID" value="NZ_JABAIM010000001.1"/>
</dbReference>
<feature type="region of interest" description="Disordered" evidence="1">
    <location>
        <begin position="36"/>
        <end position="114"/>
    </location>
</feature>
<keyword evidence="5" id="KW-1185">Reference proteome</keyword>
<dbReference type="AlphaFoldDB" id="A0A847RV39"/>
<evidence type="ECO:0000256" key="2">
    <source>
        <dbReference type="SAM" id="SignalP"/>
    </source>
</evidence>
<evidence type="ECO:0000259" key="3">
    <source>
        <dbReference type="Pfam" id="PF13511"/>
    </source>
</evidence>
<feature type="domain" description="DUF4124" evidence="3">
    <location>
        <begin position="10"/>
        <end position="50"/>
    </location>
</feature>
<evidence type="ECO:0000313" key="5">
    <source>
        <dbReference type="Proteomes" id="UP000587991"/>
    </source>
</evidence>
<feature type="compositionally biased region" description="Basic and acidic residues" evidence="1">
    <location>
        <begin position="94"/>
        <end position="108"/>
    </location>
</feature>
<feature type="compositionally biased region" description="Low complexity" evidence="1">
    <location>
        <begin position="42"/>
        <end position="53"/>
    </location>
</feature>
<name>A0A847RV39_9NEIS</name>
<gene>
    <name evidence="4" type="ORF">HF682_07800</name>
</gene>
<protein>
    <submittedName>
        <fullName evidence="4">DUF4124 domain-containing protein</fullName>
    </submittedName>
</protein>
<proteinExistence type="predicted"/>
<feature type="signal peptide" evidence="2">
    <location>
        <begin position="1"/>
        <end position="20"/>
    </location>
</feature>
<organism evidence="4 5">
    <name type="scientific">Leeia aquatica</name>
    <dbReference type="NCBI Taxonomy" id="2725557"/>
    <lineage>
        <taxon>Bacteria</taxon>
        <taxon>Pseudomonadati</taxon>
        <taxon>Pseudomonadota</taxon>
        <taxon>Betaproteobacteria</taxon>
        <taxon>Neisseriales</taxon>
        <taxon>Leeiaceae</taxon>
        <taxon>Leeia</taxon>
    </lineage>
</organism>
<reference evidence="4 5" key="1">
    <citation type="submission" date="2020-04" db="EMBL/GenBank/DDBJ databases">
        <title>Draft genome of Leeia sp. IMCC25680.</title>
        <authorList>
            <person name="Song J."/>
            <person name="Cho J.-C."/>
        </authorList>
    </citation>
    <scope>NUCLEOTIDE SEQUENCE [LARGE SCALE GENOMIC DNA]</scope>
    <source>
        <strain evidence="4 5">IMCC25680</strain>
    </source>
</reference>
<dbReference type="InterPro" id="IPR025392">
    <property type="entry name" value="DUF4124"/>
</dbReference>
<feature type="compositionally biased region" description="Basic and acidic residues" evidence="1">
    <location>
        <begin position="72"/>
        <end position="84"/>
    </location>
</feature>
<comment type="caution">
    <text evidence="4">The sequence shown here is derived from an EMBL/GenBank/DDBJ whole genome shotgun (WGS) entry which is preliminary data.</text>
</comment>
<dbReference type="Proteomes" id="UP000587991">
    <property type="component" value="Unassembled WGS sequence"/>
</dbReference>
<evidence type="ECO:0000256" key="1">
    <source>
        <dbReference type="SAM" id="MobiDB-lite"/>
    </source>
</evidence>
<dbReference type="Pfam" id="PF13511">
    <property type="entry name" value="DUF4124"/>
    <property type="match status" value="1"/>
</dbReference>
<evidence type="ECO:0000313" key="4">
    <source>
        <dbReference type="EMBL" id="NLR75060.1"/>
    </source>
</evidence>